<protein>
    <submittedName>
        <fullName evidence="2">MBL fold metallo-hydrolase</fullName>
    </submittedName>
</protein>
<dbReference type="PANTHER" id="PTHR42951">
    <property type="entry name" value="METALLO-BETA-LACTAMASE DOMAIN-CONTAINING"/>
    <property type="match status" value="1"/>
</dbReference>
<sequence length="248" mass="26074">MRYDQVADDVFRIQGTEVAMVLARDGDALTLIDAGWLGDAAVIEESVRALGHRPEDITAVLLSHAHLDHIGALAYLHTRYGTPAYTAPAEVGHARGEYHETATALDVISRAWKPRTAAWAVRIARAGGLRENIAPHIQPFPVEGALDLPGSPIPIATPGHTSGHSGFHLPVAGVLATGDALVTAHPTAPTSGPQLLPDFFNHSTSRAVDGLAAFESVDADVVVPGHGAVWTGGVRRAVELAREHAAAH</sequence>
<dbReference type="SMART" id="SM00849">
    <property type="entry name" value="Lactamase_B"/>
    <property type="match status" value="1"/>
</dbReference>
<dbReference type="SUPFAM" id="SSF56281">
    <property type="entry name" value="Metallo-hydrolase/oxidoreductase"/>
    <property type="match status" value="1"/>
</dbReference>
<feature type="domain" description="Metallo-beta-lactamase" evidence="1">
    <location>
        <begin position="17"/>
        <end position="226"/>
    </location>
</feature>
<name>A0A931N6N9_9NOCA</name>
<dbReference type="InterPro" id="IPR001279">
    <property type="entry name" value="Metallo-B-lactamas"/>
</dbReference>
<keyword evidence="3" id="KW-1185">Reference proteome</keyword>
<dbReference type="EMBL" id="JADMLG010000021">
    <property type="protein sequence ID" value="MBH0781159.1"/>
    <property type="molecule type" value="Genomic_DNA"/>
</dbReference>
<gene>
    <name evidence="2" type="ORF">IT779_33285</name>
</gene>
<evidence type="ECO:0000313" key="3">
    <source>
        <dbReference type="Proteomes" id="UP000655751"/>
    </source>
</evidence>
<organism evidence="2 3">
    <name type="scientific">Nocardia bovistercoris</name>
    <dbReference type="NCBI Taxonomy" id="2785916"/>
    <lineage>
        <taxon>Bacteria</taxon>
        <taxon>Bacillati</taxon>
        <taxon>Actinomycetota</taxon>
        <taxon>Actinomycetes</taxon>
        <taxon>Mycobacteriales</taxon>
        <taxon>Nocardiaceae</taxon>
        <taxon>Nocardia</taxon>
    </lineage>
</organism>
<reference evidence="2" key="1">
    <citation type="submission" date="2020-11" db="EMBL/GenBank/DDBJ databases">
        <title>Nocardia NEAU-351.nov., a novel actinomycete isolated from the cow dung.</title>
        <authorList>
            <person name="Zhang X."/>
        </authorList>
    </citation>
    <scope>NUCLEOTIDE SEQUENCE</scope>
    <source>
        <strain evidence="2">NEAU-351</strain>
    </source>
</reference>
<evidence type="ECO:0000313" key="2">
    <source>
        <dbReference type="EMBL" id="MBH0781159.1"/>
    </source>
</evidence>
<accession>A0A931N6N9</accession>
<dbReference type="PANTHER" id="PTHR42951:SF14">
    <property type="entry name" value="METALLO-BETA-LACTAMASE SUPERFAMILY PROTEIN"/>
    <property type="match status" value="1"/>
</dbReference>
<dbReference type="InterPro" id="IPR050855">
    <property type="entry name" value="NDM-1-like"/>
</dbReference>
<dbReference type="Pfam" id="PF00753">
    <property type="entry name" value="Lactamase_B"/>
    <property type="match status" value="1"/>
</dbReference>
<dbReference type="AlphaFoldDB" id="A0A931N6N9"/>
<evidence type="ECO:0000259" key="1">
    <source>
        <dbReference type="SMART" id="SM00849"/>
    </source>
</evidence>
<dbReference type="Gene3D" id="3.60.15.10">
    <property type="entry name" value="Ribonuclease Z/Hydroxyacylglutathione hydrolase-like"/>
    <property type="match status" value="1"/>
</dbReference>
<comment type="caution">
    <text evidence="2">The sequence shown here is derived from an EMBL/GenBank/DDBJ whole genome shotgun (WGS) entry which is preliminary data.</text>
</comment>
<dbReference type="Proteomes" id="UP000655751">
    <property type="component" value="Unassembled WGS sequence"/>
</dbReference>
<dbReference type="RefSeq" id="WP_196153455.1">
    <property type="nucleotide sequence ID" value="NZ_JADMLG010000021.1"/>
</dbReference>
<dbReference type="InterPro" id="IPR036866">
    <property type="entry name" value="RibonucZ/Hydroxyglut_hydro"/>
</dbReference>
<proteinExistence type="predicted"/>